<dbReference type="PANTHER" id="PTHR43191">
    <property type="entry name" value="RRNA METHYLTRANSFERASE 3"/>
    <property type="match status" value="1"/>
</dbReference>
<dbReference type="InterPro" id="IPR029064">
    <property type="entry name" value="Ribosomal_eL30-like_sf"/>
</dbReference>
<dbReference type="SMART" id="SM00967">
    <property type="entry name" value="SpoU_sub_bind"/>
    <property type="match status" value="1"/>
</dbReference>
<sequence length="266" mass="28356">MSAESNALTIRSTKVSNALELLNKRDRELRSEFLVEGAHGVEEVIAANLAKQIFVTKEFALANNVLMIKAANARISIFETNPIAIEKLSETLSPQGIVAVAAYVAKDLEKEDLLNANFVVVLSNVREPGNAGSIIRVADAAGADLVIFAGTCVDPHNGKVVRSSAGSIFNVKVRQADDVAETLRALTQTNHNIYIADGNGQMSWSDIDLKNPVAWVLGNEAWGVSNEDAPVGQRVAIPIYGKAESLNVATAAALCLYETAKSRAGN</sequence>
<reference evidence="5" key="1">
    <citation type="submission" date="2014-06" db="EMBL/GenBank/DDBJ databases">
        <title>Key roles for freshwater Actinobacteria revealed by deep metagenomic sequencing.</title>
        <authorList>
            <person name="Ghai R."/>
            <person name="Mizuno C.M."/>
            <person name="Picazo A."/>
            <person name="Camacho A."/>
            <person name="Rodriguez-Valera F."/>
        </authorList>
    </citation>
    <scope>NUCLEOTIDE SEQUENCE</scope>
</reference>
<dbReference type="InterPro" id="IPR051259">
    <property type="entry name" value="rRNA_Methyltransferase"/>
</dbReference>
<keyword evidence="3" id="KW-0808">Transferase</keyword>
<dbReference type="Pfam" id="PF22435">
    <property type="entry name" value="MRM3-like_sub_bind"/>
    <property type="match status" value="1"/>
</dbReference>
<dbReference type="GO" id="GO:0006396">
    <property type="term" value="P:RNA processing"/>
    <property type="evidence" value="ECO:0007669"/>
    <property type="project" value="InterPro"/>
</dbReference>
<comment type="caution">
    <text evidence="5">The sequence shown here is derived from an EMBL/GenBank/DDBJ whole genome shotgun (WGS) entry which is preliminary data.</text>
</comment>
<dbReference type="CDD" id="cd18095">
    <property type="entry name" value="SpoU-like_rRNA-MTase"/>
    <property type="match status" value="1"/>
</dbReference>
<dbReference type="InterPro" id="IPR013123">
    <property type="entry name" value="SpoU_subst-bd"/>
</dbReference>
<evidence type="ECO:0000256" key="2">
    <source>
        <dbReference type="ARBA" id="ARBA00022603"/>
    </source>
</evidence>
<evidence type="ECO:0000256" key="3">
    <source>
        <dbReference type="ARBA" id="ARBA00022679"/>
    </source>
</evidence>
<dbReference type="EMBL" id="JNSL01000227">
    <property type="protein sequence ID" value="KGA11902.1"/>
    <property type="molecule type" value="Genomic_DNA"/>
</dbReference>
<dbReference type="Gene3D" id="3.40.1280.10">
    <property type="match status" value="1"/>
</dbReference>
<evidence type="ECO:0000313" key="5">
    <source>
        <dbReference type="EMBL" id="KGA11902.1"/>
    </source>
</evidence>
<dbReference type="InterPro" id="IPR053888">
    <property type="entry name" value="MRM3-like_sub_bind"/>
</dbReference>
<dbReference type="GO" id="GO:0003723">
    <property type="term" value="F:RNA binding"/>
    <property type="evidence" value="ECO:0007669"/>
    <property type="project" value="InterPro"/>
</dbReference>
<dbReference type="InterPro" id="IPR029028">
    <property type="entry name" value="Alpha/beta_knot_MTases"/>
</dbReference>
<dbReference type="InterPro" id="IPR001537">
    <property type="entry name" value="SpoU_MeTrfase"/>
</dbReference>
<accession>A0A094PLF2</accession>
<keyword evidence="2" id="KW-0489">Methyltransferase</keyword>
<dbReference type="SUPFAM" id="SSF75217">
    <property type="entry name" value="alpha/beta knot"/>
    <property type="match status" value="1"/>
</dbReference>
<proteinExistence type="inferred from homology"/>
<dbReference type="Gene3D" id="3.30.1330.30">
    <property type="match status" value="1"/>
</dbReference>
<comment type="similarity">
    <text evidence="1">Belongs to the class IV-like SAM-binding methyltransferase superfamily. RNA methyltransferase TrmH family.</text>
</comment>
<protein>
    <recommendedName>
        <fullName evidence="4">RNA 2-O ribose methyltransferase substrate binding domain-containing protein</fullName>
    </recommendedName>
</protein>
<dbReference type="InterPro" id="IPR029026">
    <property type="entry name" value="tRNA_m1G_MTases_N"/>
</dbReference>
<feature type="domain" description="RNA 2-O ribose methyltransferase substrate binding" evidence="4">
    <location>
        <begin position="34"/>
        <end position="107"/>
    </location>
</feature>
<dbReference type="SUPFAM" id="SSF55315">
    <property type="entry name" value="L30e-like"/>
    <property type="match status" value="1"/>
</dbReference>
<dbReference type="GO" id="GO:0032259">
    <property type="term" value="P:methylation"/>
    <property type="evidence" value="ECO:0007669"/>
    <property type="project" value="UniProtKB-KW"/>
</dbReference>
<name>A0A094PLF2_9ZZZZ</name>
<gene>
    <name evidence="5" type="ORF">GM51_22150</name>
</gene>
<evidence type="ECO:0000259" key="4">
    <source>
        <dbReference type="SMART" id="SM00967"/>
    </source>
</evidence>
<dbReference type="GO" id="GO:0008173">
    <property type="term" value="F:RNA methyltransferase activity"/>
    <property type="evidence" value="ECO:0007669"/>
    <property type="project" value="InterPro"/>
</dbReference>
<dbReference type="AlphaFoldDB" id="A0A094PLF2"/>
<dbReference type="GO" id="GO:0005737">
    <property type="term" value="C:cytoplasm"/>
    <property type="evidence" value="ECO:0007669"/>
    <property type="project" value="UniProtKB-ARBA"/>
</dbReference>
<evidence type="ECO:0000256" key="1">
    <source>
        <dbReference type="ARBA" id="ARBA00007228"/>
    </source>
</evidence>
<dbReference type="PANTHER" id="PTHR43191:SF2">
    <property type="entry name" value="RRNA METHYLTRANSFERASE 3, MITOCHONDRIAL"/>
    <property type="match status" value="1"/>
</dbReference>
<organism evidence="5">
    <name type="scientific">freshwater metagenome</name>
    <dbReference type="NCBI Taxonomy" id="449393"/>
    <lineage>
        <taxon>unclassified sequences</taxon>
        <taxon>metagenomes</taxon>
        <taxon>ecological metagenomes</taxon>
    </lineage>
</organism>
<dbReference type="Pfam" id="PF00588">
    <property type="entry name" value="SpoU_methylase"/>
    <property type="match status" value="1"/>
</dbReference>